<dbReference type="InterPro" id="IPR017871">
    <property type="entry name" value="ABC_transporter-like_CS"/>
</dbReference>
<dbReference type="GO" id="GO:0005524">
    <property type="term" value="F:ATP binding"/>
    <property type="evidence" value="ECO:0007669"/>
    <property type="project" value="UniProtKB-KW"/>
</dbReference>
<keyword evidence="5" id="KW-0067">ATP-binding</keyword>
<sequence>MNQTLKLQSIDFAYDQHTVLNGISLTVNRGEIACLLGPSGCGKSTLLRLIAGFEQPTAGLIEINNQCVANAKQNTPPQQRQVGMLFQDLALFPHLTVAQNIAFGLQNQTQNQQNQRVNDLLLLCRLEAFKQRYPHQLSGGQCQRVALARAMAPKPQLILLDEPFSSVETGLQSELVHEVKTMLQTDDSTVLWVTHSLEEAFAVADQIGVILDGQLLQWASPTDLYKNPAHPDVVCFLNHANLITGKFRDDGRLKTPIGLFQLSNSDDFTVGQEAQVAIQKTQLTINLSSANNAVIAACVYQGGYYVITSILDDGSQVKHHSDVSLTPGMAICIQSNTEKFHTGFATTINMAN</sequence>
<gene>
    <name evidence="10" type="ORF">MNBD_GAMMA02-875</name>
</gene>
<dbReference type="PROSITE" id="PS00211">
    <property type="entry name" value="ABC_TRANSPORTER_1"/>
    <property type="match status" value="1"/>
</dbReference>
<dbReference type="CDD" id="cd03259">
    <property type="entry name" value="ABC_Carb_Solutes_like"/>
    <property type="match status" value="1"/>
</dbReference>
<protein>
    <recommendedName>
        <fullName evidence="9">ABC transporter domain-containing protein</fullName>
    </recommendedName>
</protein>
<name>A0A3B0VM84_9ZZZZ</name>
<dbReference type="GO" id="GO:0016020">
    <property type="term" value="C:membrane"/>
    <property type="evidence" value="ECO:0007669"/>
    <property type="project" value="InterPro"/>
</dbReference>
<evidence type="ECO:0000259" key="9">
    <source>
        <dbReference type="PROSITE" id="PS50893"/>
    </source>
</evidence>
<evidence type="ECO:0000256" key="6">
    <source>
        <dbReference type="ARBA" id="ARBA00023004"/>
    </source>
</evidence>
<dbReference type="Gene3D" id="3.40.50.300">
    <property type="entry name" value="P-loop containing nucleotide triphosphate hydrolases"/>
    <property type="match status" value="1"/>
</dbReference>
<dbReference type="GO" id="GO:0015408">
    <property type="term" value="F:ABC-type ferric iron transporter activity"/>
    <property type="evidence" value="ECO:0007669"/>
    <property type="project" value="InterPro"/>
</dbReference>
<evidence type="ECO:0000256" key="1">
    <source>
        <dbReference type="ARBA" id="ARBA00022448"/>
    </source>
</evidence>
<dbReference type="AlphaFoldDB" id="A0A3B0VM84"/>
<keyword evidence="4" id="KW-0547">Nucleotide-binding</keyword>
<keyword evidence="3" id="KW-0410">Iron transport</keyword>
<dbReference type="InterPro" id="IPR003593">
    <property type="entry name" value="AAA+_ATPase"/>
</dbReference>
<dbReference type="SMART" id="SM00382">
    <property type="entry name" value="AAA"/>
    <property type="match status" value="1"/>
</dbReference>
<feature type="domain" description="ABC transporter" evidence="9">
    <location>
        <begin position="5"/>
        <end position="237"/>
    </location>
</feature>
<reference evidence="10" key="1">
    <citation type="submission" date="2018-06" db="EMBL/GenBank/DDBJ databases">
        <authorList>
            <person name="Zhirakovskaya E."/>
        </authorList>
    </citation>
    <scope>NUCLEOTIDE SEQUENCE</scope>
</reference>
<keyword evidence="7" id="KW-0406">Ion transport</keyword>
<dbReference type="FunFam" id="3.40.50.300:FF:000425">
    <property type="entry name" value="Probable ABC transporter, ATP-binding subunit"/>
    <property type="match status" value="1"/>
</dbReference>
<evidence type="ECO:0000256" key="8">
    <source>
        <dbReference type="ARBA" id="ARBA00023136"/>
    </source>
</evidence>
<dbReference type="PANTHER" id="PTHR42781">
    <property type="entry name" value="SPERMIDINE/PUTRESCINE IMPORT ATP-BINDING PROTEIN POTA"/>
    <property type="match status" value="1"/>
</dbReference>
<dbReference type="PROSITE" id="PS50893">
    <property type="entry name" value="ABC_TRANSPORTER_2"/>
    <property type="match status" value="1"/>
</dbReference>
<evidence type="ECO:0000256" key="4">
    <source>
        <dbReference type="ARBA" id="ARBA00022741"/>
    </source>
</evidence>
<dbReference type="InterPro" id="IPR015853">
    <property type="entry name" value="ABC_transpr_FbpC"/>
</dbReference>
<keyword evidence="8" id="KW-0472">Membrane</keyword>
<organism evidence="10">
    <name type="scientific">hydrothermal vent metagenome</name>
    <dbReference type="NCBI Taxonomy" id="652676"/>
    <lineage>
        <taxon>unclassified sequences</taxon>
        <taxon>metagenomes</taxon>
        <taxon>ecological metagenomes</taxon>
    </lineage>
</organism>
<dbReference type="GO" id="GO:0016887">
    <property type="term" value="F:ATP hydrolysis activity"/>
    <property type="evidence" value="ECO:0007669"/>
    <property type="project" value="InterPro"/>
</dbReference>
<proteinExistence type="predicted"/>
<dbReference type="SUPFAM" id="SSF52540">
    <property type="entry name" value="P-loop containing nucleoside triphosphate hydrolases"/>
    <property type="match status" value="1"/>
</dbReference>
<evidence type="ECO:0000256" key="5">
    <source>
        <dbReference type="ARBA" id="ARBA00022840"/>
    </source>
</evidence>
<dbReference type="InterPro" id="IPR050093">
    <property type="entry name" value="ABC_SmlMolc_Importer"/>
</dbReference>
<evidence type="ECO:0000313" key="10">
    <source>
        <dbReference type="EMBL" id="VAW44041.1"/>
    </source>
</evidence>
<accession>A0A3B0VM84</accession>
<evidence type="ECO:0000256" key="3">
    <source>
        <dbReference type="ARBA" id="ARBA00022496"/>
    </source>
</evidence>
<dbReference type="InterPro" id="IPR003439">
    <property type="entry name" value="ABC_transporter-like_ATP-bd"/>
</dbReference>
<keyword evidence="2" id="KW-1003">Cell membrane</keyword>
<keyword evidence="1" id="KW-0813">Transport</keyword>
<evidence type="ECO:0000256" key="7">
    <source>
        <dbReference type="ARBA" id="ARBA00023065"/>
    </source>
</evidence>
<keyword evidence="6" id="KW-0408">Iron</keyword>
<evidence type="ECO:0000256" key="2">
    <source>
        <dbReference type="ARBA" id="ARBA00022475"/>
    </source>
</evidence>
<dbReference type="InterPro" id="IPR027417">
    <property type="entry name" value="P-loop_NTPase"/>
</dbReference>
<dbReference type="PANTHER" id="PTHR42781:SF4">
    <property type="entry name" value="SPERMIDINE_PUTRESCINE IMPORT ATP-BINDING PROTEIN POTA"/>
    <property type="match status" value="1"/>
</dbReference>
<dbReference type="Pfam" id="PF00005">
    <property type="entry name" value="ABC_tran"/>
    <property type="match status" value="1"/>
</dbReference>
<dbReference type="EMBL" id="UOFA01000064">
    <property type="protein sequence ID" value="VAW44041.1"/>
    <property type="molecule type" value="Genomic_DNA"/>
</dbReference>